<dbReference type="RefSeq" id="WP_019949912.1">
    <property type="nucleotide sequence ID" value="NZ_JBHLVX010000013.1"/>
</dbReference>
<evidence type="ECO:0000256" key="1">
    <source>
        <dbReference type="ARBA" id="ARBA00008270"/>
    </source>
</evidence>
<dbReference type="PANTHER" id="PTHR13774:SF32">
    <property type="entry name" value="ANTISENSE-ENHANCING SEQUENCE 1"/>
    <property type="match status" value="1"/>
</dbReference>
<keyword evidence="3" id="KW-1185">Reference proteome</keyword>
<dbReference type="InterPro" id="IPR003719">
    <property type="entry name" value="Phenazine_PhzF-like"/>
</dbReference>
<dbReference type="Gene3D" id="3.10.310.10">
    <property type="entry name" value="Diaminopimelate Epimerase, Chain A, domain 1"/>
    <property type="match status" value="2"/>
</dbReference>
<dbReference type="Pfam" id="PF02567">
    <property type="entry name" value="PhzC-PhzF"/>
    <property type="match status" value="1"/>
</dbReference>
<evidence type="ECO:0000313" key="2">
    <source>
        <dbReference type="EMBL" id="MFC0267073.1"/>
    </source>
</evidence>
<comment type="caution">
    <text evidence="2">The sequence shown here is derived from an EMBL/GenBank/DDBJ whole genome shotgun (WGS) entry which is preliminary data.</text>
</comment>
<dbReference type="Proteomes" id="UP001589814">
    <property type="component" value="Unassembled WGS sequence"/>
</dbReference>
<reference evidence="2 3" key="1">
    <citation type="submission" date="2024-09" db="EMBL/GenBank/DDBJ databases">
        <authorList>
            <person name="Sun Q."/>
            <person name="Mori K."/>
        </authorList>
    </citation>
    <scope>NUCLEOTIDE SEQUENCE [LARGE SCALE GENOMIC DNA]</scope>
    <source>
        <strain evidence="2 3">CCM 7415</strain>
    </source>
</reference>
<name>A0ABV6G0Q4_9GAMM</name>
<organism evidence="2 3">
    <name type="scientific">Kushneria aurantia</name>
    <dbReference type="NCBI Taxonomy" id="504092"/>
    <lineage>
        <taxon>Bacteria</taxon>
        <taxon>Pseudomonadati</taxon>
        <taxon>Pseudomonadota</taxon>
        <taxon>Gammaproteobacteria</taxon>
        <taxon>Oceanospirillales</taxon>
        <taxon>Halomonadaceae</taxon>
        <taxon>Kushneria</taxon>
    </lineage>
</organism>
<sequence>MPSTASPHPFANRTAHRYYLLDVFTDTPFAGNPLAVFTEAETLDGATMARIAGELNLSETVFITRHESPERVHLRIFTPGCELPFAGHPTIGTACLLRALGRHDGSSPLTLVEGVGDVPIHFDSNLARLITAQPLNVRPSTLTPPQAAAVLGLDEAAIVGAPVIASCGVPYHLIELTDRDQLARIELDSAVLKSCCPDPATSYLYAFVDEGEYHLRARMFAPLTGTPEDPATGSAAAPLIGYLASRHKDTPVLDWQITQGVEMGRPSHIQGRVERHGGGISAIHIAGGALVAGEGALYL</sequence>
<comment type="similarity">
    <text evidence="1">Belongs to the PhzF family.</text>
</comment>
<gene>
    <name evidence="2" type="ORF">ACFFHW_03495</name>
</gene>
<dbReference type="NCBIfam" id="TIGR00654">
    <property type="entry name" value="PhzF_family"/>
    <property type="match status" value="1"/>
</dbReference>
<protein>
    <submittedName>
        <fullName evidence="2">PhzF family phenazine biosynthesis protein</fullName>
    </submittedName>
</protein>
<dbReference type="PIRSF" id="PIRSF016184">
    <property type="entry name" value="PhzC_PhzF"/>
    <property type="match status" value="1"/>
</dbReference>
<dbReference type="SUPFAM" id="SSF54506">
    <property type="entry name" value="Diaminopimelate epimerase-like"/>
    <property type="match status" value="1"/>
</dbReference>
<dbReference type="EMBL" id="JBHLVX010000013">
    <property type="protein sequence ID" value="MFC0267073.1"/>
    <property type="molecule type" value="Genomic_DNA"/>
</dbReference>
<accession>A0ABV6G0Q4</accession>
<evidence type="ECO:0000313" key="3">
    <source>
        <dbReference type="Proteomes" id="UP001589814"/>
    </source>
</evidence>
<dbReference type="PANTHER" id="PTHR13774">
    <property type="entry name" value="PHENAZINE BIOSYNTHESIS PROTEIN"/>
    <property type="match status" value="1"/>
</dbReference>
<proteinExistence type="inferred from homology"/>